<dbReference type="EMBL" id="CP011452">
    <property type="protein sequence ID" value="AKH41534.1"/>
    <property type="molecule type" value="Genomic_DNA"/>
</dbReference>
<dbReference type="AlphaFoldDB" id="A0A0F7KPQ5"/>
<dbReference type="OrthoDB" id="9814909at2"/>
<dbReference type="KEGG" id="aay:WYH_00475"/>
<dbReference type="Proteomes" id="UP000034392">
    <property type="component" value="Chromosome"/>
</dbReference>
<accession>A0A0F7KPQ5</accession>
<sequence>MAKIVAPDVDAPLKAAAVTDNDLITELPPAQRLALSYASHRSRPAHLALLALDARLSQIIRNRREPLLAQMRLAWWRDMLGKQAEDWPSGDAILDKLRHWRAPQDLAALSDGWEALLASDLSAHVISEFVDGRGRAFAALARELGVQGDDDARQAAQIWALADLANNLSDGEERALVIDYGRSRPPAPRLSASLRPLAVLAGLGGQALKNGGTPLLNGPRSLFQALRIGFTGR</sequence>
<proteinExistence type="predicted"/>
<dbReference type="RefSeq" id="WP_053833358.1">
    <property type="nucleotide sequence ID" value="NZ_CP011452.2"/>
</dbReference>
<organism evidence="1 2">
    <name type="scientific">Croceibacterium atlanticum</name>
    <dbReference type="NCBI Taxonomy" id="1267766"/>
    <lineage>
        <taxon>Bacteria</taxon>
        <taxon>Pseudomonadati</taxon>
        <taxon>Pseudomonadota</taxon>
        <taxon>Alphaproteobacteria</taxon>
        <taxon>Sphingomonadales</taxon>
        <taxon>Erythrobacteraceae</taxon>
        <taxon>Croceibacterium</taxon>
    </lineage>
</organism>
<dbReference type="STRING" id="1267766.WYH_00475"/>
<name>A0A0F7KPQ5_9SPHN</name>
<keyword evidence="2" id="KW-1185">Reference proteome</keyword>
<evidence type="ECO:0000313" key="1">
    <source>
        <dbReference type="EMBL" id="AKH41534.1"/>
    </source>
</evidence>
<gene>
    <name evidence="1" type="ORF">WYH_00475</name>
</gene>
<evidence type="ECO:0000313" key="2">
    <source>
        <dbReference type="Proteomes" id="UP000034392"/>
    </source>
</evidence>
<reference evidence="1" key="1">
    <citation type="submission" date="2015-05" db="EMBL/GenBank/DDBJ databases">
        <title>The complete genome of Altererythrobacter atlanticus strain 26DY36.</title>
        <authorList>
            <person name="Wu Y.-H."/>
            <person name="Cheng H."/>
            <person name="Wu X.-W."/>
        </authorList>
    </citation>
    <scope>NUCLEOTIDE SEQUENCE [LARGE SCALE GENOMIC DNA]</scope>
    <source>
        <strain evidence="1">26DY36</strain>
    </source>
</reference>
<dbReference type="PATRIC" id="fig|1267766.3.peg.480"/>
<protein>
    <submittedName>
        <fullName evidence="1">Uncharacterized protein</fullName>
    </submittedName>
</protein>